<dbReference type="EMBL" id="MU001996">
    <property type="protein sequence ID" value="KAF2791896.1"/>
    <property type="molecule type" value="Genomic_DNA"/>
</dbReference>
<keyword evidence="2" id="KW-1185">Reference proteome</keyword>
<organism evidence="1 2">
    <name type="scientific">Melanomma pulvis-pyrius CBS 109.77</name>
    <dbReference type="NCBI Taxonomy" id="1314802"/>
    <lineage>
        <taxon>Eukaryota</taxon>
        <taxon>Fungi</taxon>
        <taxon>Dikarya</taxon>
        <taxon>Ascomycota</taxon>
        <taxon>Pezizomycotina</taxon>
        <taxon>Dothideomycetes</taxon>
        <taxon>Pleosporomycetidae</taxon>
        <taxon>Pleosporales</taxon>
        <taxon>Melanommataceae</taxon>
        <taxon>Melanomma</taxon>
    </lineage>
</organism>
<evidence type="ECO:0000313" key="1">
    <source>
        <dbReference type="EMBL" id="KAF2791896.1"/>
    </source>
</evidence>
<dbReference type="Proteomes" id="UP000799757">
    <property type="component" value="Unassembled WGS sequence"/>
</dbReference>
<accession>A0A6A6X6C0</accession>
<name>A0A6A6X6C0_9PLEO</name>
<sequence length="125" mass="13975">MALIAVGMIYLPISSLLPSSPPPSRRTVTLDSANRKIGFAIANALEEHNNKQNQAMSQDERNMMLMEAYGERNSLEDMERALSGHGVTRGNTTGQSQRNKMLSEAYGERKSLKDMERALEVYEVQ</sequence>
<proteinExistence type="predicted"/>
<reference evidence="1" key="1">
    <citation type="journal article" date="2020" name="Stud. Mycol.">
        <title>101 Dothideomycetes genomes: a test case for predicting lifestyles and emergence of pathogens.</title>
        <authorList>
            <person name="Haridas S."/>
            <person name="Albert R."/>
            <person name="Binder M."/>
            <person name="Bloem J."/>
            <person name="Labutti K."/>
            <person name="Salamov A."/>
            <person name="Andreopoulos B."/>
            <person name="Baker S."/>
            <person name="Barry K."/>
            <person name="Bills G."/>
            <person name="Bluhm B."/>
            <person name="Cannon C."/>
            <person name="Castanera R."/>
            <person name="Culley D."/>
            <person name="Daum C."/>
            <person name="Ezra D."/>
            <person name="Gonzalez J."/>
            <person name="Henrissat B."/>
            <person name="Kuo A."/>
            <person name="Liang C."/>
            <person name="Lipzen A."/>
            <person name="Lutzoni F."/>
            <person name="Magnuson J."/>
            <person name="Mondo S."/>
            <person name="Nolan M."/>
            <person name="Ohm R."/>
            <person name="Pangilinan J."/>
            <person name="Park H.-J."/>
            <person name="Ramirez L."/>
            <person name="Alfaro M."/>
            <person name="Sun H."/>
            <person name="Tritt A."/>
            <person name="Yoshinaga Y."/>
            <person name="Zwiers L.-H."/>
            <person name="Turgeon B."/>
            <person name="Goodwin S."/>
            <person name="Spatafora J."/>
            <person name="Crous P."/>
            <person name="Grigoriev I."/>
        </authorList>
    </citation>
    <scope>NUCLEOTIDE SEQUENCE</scope>
    <source>
        <strain evidence="1">CBS 109.77</strain>
    </source>
</reference>
<dbReference type="OrthoDB" id="4338954at2759"/>
<dbReference type="AlphaFoldDB" id="A0A6A6X6C0"/>
<gene>
    <name evidence="1" type="ORF">K505DRAFT_326524</name>
</gene>
<protein>
    <submittedName>
        <fullName evidence="1">Uncharacterized protein</fullName>
    </submittedName>
</protein>
<evidence type="ECO:0000313" key="2">
    <source>
        <dbReference type="Proteomes" id="UP000799757"/>
    </source>
</evidence>